<organism evidence="5 6">
    <name type="scientific">Sphingomonas glacialis</name>
    <dbReference type="NCBI Taxonomy" id="658225"/>
    <lineage>
        <taxon>Bacteria</taxon>
        <taxon>Pseudomonadati</taxon>
        <taxon>Pseudomonadota</taxon>
        <taxon>Alphaproteobacteria</taxon>
        <taxon>Sphingomonadales</taxon>
        <taxon>Sphingomonadaceae</taxon>
        <taxon>Sphingomonas</taxon>
    </lineage>
</organism>
<proteinExistence type="inferred from homology"/>
<reference evidence="6" key="1">
    <citation type="journal article" date="2019" name="Int. J. Syst. Evol. Microbiol.">
        <title>The Global Catalogue of Microorganisms (GCM) 10K type strain sequencing project: providing services to taxonomists for standard genome sequencing and annotation.</title>
        <authorList>
            <consortium name="The Broad Institute Genomics Platform"/>
            <consortium name="The Broad Institute Genome Sequencing Center for Infectious Disease"/>
            <person name="Wu L."/>
            <person name="Ma J."/>
        </authorList>
    </citation>
    <scope>NUCLEOTIDE SEQUENCE [LARGE SCALE GENOMIC DNA]</scope>
    <source>
        <strain evidence="6">CGMCC 1.8957</strain>
    </source>
</reference>
<evidence type="ECO:0000256" key="4">
    <source>
        <dbReference type="RuleBase" id="RU003690"/>
    </source>
</evidence>
<comment type="similarity">
    <text evidence="1 4">Belongs to the glycosyl hydrolase 1 family.</text>
</comment>
<evidence type="ECO:0000313" key="5">
    <source>
        <dbReference type="EMBL" id="GHH22111.1"/>
    </source>
</evidence>
<comment type="caution">
    <text evidence="5">The sequence shown here is derived from an EMBL/GenBank/DDBJ whole genome shotgun (WGS) entry which is preliminary data.</text>
</comment>
<name>A0ABQ3LPE2_9SPHN</name>
<dbReference type="Proteomes" id="UP000652430">
    <property type="component" value="Unassembled WGS sequence"/>
</dbReference>
<dbReference type="Gene3D" id="3.20.20.80">
    <property type="entry name" value="Glycosidases"/>
    <property type="match status" value="1"/>
</dbReference>
<evidence type="ECO:0000256" key="3">
    <source>
        <dbReference type="ARBA" id="ARBA00023295"/>
    </source>
</evidence>
<keyword evidence="2" id="KW-0378">Hydrolase</keyword>
<gene>
    <name evidence="5" type="ORF">GCM10008023_31800</name>
</gene>
<dbReference type="EMBL" id="BNAQ01000005">
    <property type="protein sequence ID" value="GHH22111.1"/>
    <property type="molecule type" value="Genomic_DNA"/>
</dbReference>
<dbReference type="InterPro" id="IPR001360">
    <property type="entry name" value="Glyco_hydro_1"/>
</dbReference>
<evidence type="ECO:0000313" key="6">
    <source>
        <dbReference type="Proteomes" id="UP000652430"/>
    </source>
</evidence>
<dbReference type="PRINTS" id="PR00131">
    <property type="entry name" value="GLHYDRLASE1"/>
</dbReference>
<dbReference type="SUPFAM" id="SSF51445">
    <property type="entry name" value="(Trans)glycosidases"/>
    <property type="match status" value="1"/>
</dbReference>
<dbReference type="PANTHER" id="PTHR10353">
    <property type="entry name" value="GLYCOSYL HYDROLASE"/>
    <property type="match status" value="1"/>
</dbReference>
<dbReference type="InterPro" id="IPR017853">
    <property type="entry name" value="GH"/>
</dbReference>
<evidence type="ECO:0000256" key="1">
    <source>
        <dbReference type="ARBA" id="ARBA00010838"/>
    </source>
</evidence>
<keyword evidence="3" id="KW-0326">Glycosidase</keyword>
<sequence>MLAAPVVAQPRRSGGFPADFLWGAATAGHQIEGNDTNSDFWLLESIKPTIFAEPVGDACNSFELWTRDLDLAKAIGLNSYRFSIEWSRIEPVAGQFSIALLDHYKAIIAGCHARGLQPVVTFSHWAVPIWFAARGGWTNPESPQLFARYCDRAARHLGDGIARAVTLNEPNGLLIAAAMVPPQAIMAQQPMLAEAARVTGSQRFVGGPAFGSARETLPNLIKAHRAGFAAIKAVRTTLPVGFSLAIVDEQAVGATALRDAKRQEFYGPWLETARQDDFVGIQNYSRNQWDATGLVALPATAKRDQIGNETYPASLANCARYVHAATGKPIFVTEHGIATEDDRDRVALIPAALAELKRAIDEGVPVIGYLHWSLIDNFEWVSGYRPKYGLATVDRTTFRRVPKPSAAVLGAIARRNAL</sequence>
<protein>
    <submittedName>
        <fullName evidence="5">Beta-glucosidase</fullName>
    </submittedName>
</protein>
<evidence type="ECO:0000256" key="2">
    <source>
        <dbReference type="ARBA" id="ARBA00022801"/>
    </source>
</evidence>
<dbReference type="PANTHER" id="PTHR10353:SF36">
    <property type="entry name" value="LP05116P"/>
    <property type="match status" value="1"/>
</dbReference>
<accession>A0ABQ3LPE2</accession>
<dbReference type="Pfam" id="PF00232">
    <property type="entry name" value="Glyco_hydro_1"/>
    <property type="match status" value="2"/>
</dbReference>
<keyword evidence="6" id="KW-1185">Reference proteome</keyword>